<feature type="transmembrane region" description="Helical" evidence="1">
    <location>
        <begin position="132"/>
        <end position="150"/>
    </location>
</feature>
<comment type="caution">
    <text evidence="2">The sequence shown here is derived from an EMBL/GenBank/DDBJ whole genome shotgun (WGS) entry which is preliminary data.</text>
</comment>
<reference evidence="2" key="1">
    <citation type="submission" date="2020-09" db="EMBL/GenBank/DDBJ databases">
        <title>A novel bacterium of genus Paenibacillus, isolated from South China Sea.</title>
        <authorList>
            <person name="Huang H."/>
            <person name="Mo K."/>
            <person name="Hu Y."/>
        </authorList>
    </citation>
    <scope>NUCLEOTIDE SEQUENCE</scope>
    <source>
        <strain evidence="2">IB182363</strain>
    </source>
</reference>
<dbReference type="AlphaFoldDB" id="A0A927H1L2"/>
<dbReference type="InterPro" id="IPR024563">
    <property type="entry name" value="YqhR"/>
</dbReference>
<keyword evidence="1" id="KW-1133">Transmembrane helix</keyword>
<keyword evidence="1" id="KW-0812">Transmembrane</keyword>
<protein>
    <recommendedName>
        <fullName evidence="4">Membrane protein YqhR</fullName>
    </recommendedName>
</protein>
<feature type="transmembrane region" description="Helical" evidence="1">
    <location>
        <begin position="12"/>
        <end position="31"/>
    </location>
</feature>
<evidence type="ECO:0000313" key="3">
    <source>
        <dbReference type="Proteomes" id="UP000639396"/>
    </source>
</evidence>
<dbReference type="EMBL" id="JACXJA010000029">
    <property type="protein sequence ID" value="MBD2864453.1"/>
    <property type="molecule type" value="Genomic_DNA"/>
</dbReference>
<feature type="transmembrane region" description="Helical" evidence="1">
    <location>
        <begin position="65"/>
        <end position="86"/>
    </location>
</feature>
<evidence type="ECO:0000313" key="2">
    <source>
        <dbReference type="EMBL" id="MBD2864453.1"/>
    </source>
</evidence>
<feature type="transmembrane region" description="Helical" evidence="1">
    <location>
        <begin position="93"/>
        <end position="112"/>
    </location>
</feature>
<keyword evidence="1" id="KW-0472">Membrane</keyword>
<keyword evidence="3" id="KW-1185">Reference proteome</keyword>
<evidence type="ECO:0008006" key="4">
    <source>
        <dbReference type="Google" id="ProtNLM"/>
    </source>
</evidence>
<name>A0A927H1L2_9BACL</name>
<dbReference type="Proteomes" id="UP000639396">
    <property type="component" value="Unassembled WGS sequence"/>
</dbReference>
<dbReference type="RefSeq" id="WP_190930078.1">
    <property type="nucleotide sequence ID" value="NZ_JACXJA010000029.1"/>
</dbReference>
<evidence type="ECO:0000256" key="1">
    <source>
        <dbReference type="SAM" id="Phobius"/>
    </source>
</evidence>
<sequence length="166" mass="19117">MSHRPQIEEQTNVWSFALQIGFFAGLIWGGVKAVEYYFKFTKIPPWFLAKPFFAASFMNTPAGFWMGWLTFIVFSLLASLLYAALLRKVRGPWAGIGYGAAWWALLYLLVGPSTGMMRWIYRYDWNTILTEISLWLVWGLFIGFSIAFEFTDEREREPTLPGKSSG</sequence>
<accession>A0A927H1L2</accession>
<proteinExistence type="predicted"/>
<gene>
    <name evidence="2" type="ORF">IDH45_20915</name>
</gene>
<organism evidence="2 3">
    <name type="scientific">Paenibacillus oceani</name>
    <dbReference type="NCBI Taxonomy" id="2772510"/>
    <lineage>
        <taxon>Bacteria</taxon>
        <taxon>Bacillati</taxon>
        <taxon>Bacillota</taxon>
        <taxon>Bacilli</taxon>
        <taxon>Bacillales</taxon>
        <taxon>Paenibacillaceae</taxon>
        <taxon>Paenibacillus</taxon>
    </lineage>
</organism>
<dbReference type="Pfam" id="PF11085">
    <property type="entry name" value="YqhR"/>
    <property type="match status" value="1"/>
</dbReference>